<dbReference type="SUPFAM" id="SSF74924">
    <property type="entry name" value="Cap-Gly domain"/>
    <property type="match status" value="1"/>
</dbReference>
<dbReference type="InterPro" id="IPR000938">
    <property type="entry name" value="CAP-Gly_domain"/>
</dbReference>
<dbReference type="GO" id="GO:0005634">
    <property type="term" value="C:nucleus"/>
    <property type="evidence" value="ECO:0007669"/>
    <property type="project" value="TreeGrafter"/>
</dbReference>
<dbReference type="InterPro" id="IPR036859">
    <property type="entry name" value="CAP-Gly_dom_sf"/>
</dbReference>
<dbReference type="GO" id="GO:0035371">
    <property type="term" value="C:microtubule plus-end"/>
    <property type="evidence" value="ECO:0007669"/>
    <property type="project" value="TreeGrafter"/>
</dbReference>
<dbReference type="Pfam" id="PF01302">
    <property type="entry name" value="CAP_GLY"/>
    <property type="match status" value="1"/>
</dbReference>
<dbReference type="PANTHER" id="PTHR18916:SF85">
    <property type="entry name" value="TUBULIN-FOLDING COFACTOR B"/>
    <property type="match status" value="1"/>
</dbReference>
<dbReference type="Gene3D" id="2.30.30.190">
    <property type="entry name" value="CAP Gly-rich-like domain"/>
    <property type="match status" value="1"/>
</dbReference>
<dbReference type="PROSITE" id="PS00845">
    <property type="entry name" value="CAP_GLY_1"/>
    <property type="match status" value="1"/>
</dbReference>
<accession>A0A9W8AS01</accession>
<proteinExistence type="predicted"/>
<protein>
    <recommendedName>
        <fullName evidence="3">CAP-Gly domain-containing protein</fullName>
    </recommendedName>
</protein>
<sequence length="248" mass="26883">GRRVVYRGDVGTIRYAGPVPPAPGLWYGVEWDNAARGKHDGTQGGVKYFECQHPTAGSFVRQTAAGLSLGTSFIEALVRKYWIDETGQLVGSIPAWAHENPILRPILDGLARPPAKGTAPGPTSRNLRLGDTALPIEVRGWAQAQTRMAHIDQLADISVANTQVASLDHPELIRTLCPLVDELNLSNNLLTNWAEVTELLAAVPQLCTLRLNGNRLEPRSFVSASLASAATTQLRSLSLNHTDLQWAD</sequence>
<evidence type="ECO:0000256" key="1">
    <source>
        <dbReference type="ARBA" id="ARBA00004496"/>
    </source>
</evidence>
<dbReference type="SMART" id="SM01052">
    <property type="entry name" value="CAP_GLY"/>
    <property type="match status" value="1"/>
</dbReference>
<evidence type="ECO:0000313" key="4">
    <source>
        <dbReference type="EMBL" id="KAJ1966965.1"/>
    </source>
</evidence>
<dbReference type="Proteomes" id="UP001151582">
    <property type="component" value="Unassembled WGS sequence"/>
</dbReference>
<dbReference type="AlphaFoldDB" id="A0A9W8AS01"/>
<feature type="non-terminal residue" evidence="4">
    <location>
        <position position="1"/>
    </location>
</feature>
<evidence type="ECO:0000256" key="2">
    <source>
        <dbReference type="ARBA" id="ARBA00022490"/>
    </source>
</evidence>
<comment type="subcellular location">
    <subcellularLocation>
        <location evidence="1">Cytoplasm</location>
    </subcellularLocation>
</comment>
<dbReference type="GO" id="GO:0005938">
    <property type="term" value="C:cell cortex"/>
    <property type="evidence" value="ECO:0007669"/>
    <property type="project" value="TreeGrafter"/>
</dbReference>
<dbReference type="GO" id="GO:0031122">
    <property type="term" value="P:cytoplasmic microtubule organization"/>
    <property type="evidence" value="ECO:0007669"/>
    <property type="project" value="TreeGrafter"/>
</dbReference>
<name>A0A9W8AS01_9FUNG</name>
<dbReference type="SUPFAM" id="SSF52058">
    <property type="entry name" value="L domain-like"/>
    <property type="match status" value="1"/>
</dbReference>
<dbReference type="PROSITE" id="PS50245">
    <property type="entry name" value="CAP_GLY_2"/>
    <property type="match status" value="1"/>
</dbReference>
<dbReference type="InterPro" id="IPR032675">
    <property type="entry name" value="LRR_dom_sf"/>
</dbReference>
<evidence type="ECO:0000313" key="5">
    <source>
        <dbReference type="Proteomes" id="UP001151582"/>
    </source>
</evidence>
<feature type="domain" description="CAP-Gly" evidence="3">
    <location>
        <begin position="17"/>
        <end position="61"/>
    </location>
</feature>
<dbReference type="GO" id="GO:0051010">
    <property type="term" value="F:microtubule plus-end binding"/>
    <property type="evidence" value="ECO:0007669"/>
    <property type="project" value="TreeGrafter"/>
</dbReference>
<feature type="non-terminal residue" evidence="4">
    <location>
        <position position="248"/>
    </location>
</feature>
<dbReference type="EMBL" id="JANBQB010002453">
    <property type="protein sequence ID" value="KAJ1966965.1"/>
    <property type="molecule type" value="Genomic_DNA"/>
</dbReference>
<dbReference type="OrthoDB" id="5273213at2759"/>
<dbReference type="Gene3D" id="3.80.10.10">
    <property type="entry name" value="Ribonuclease Inhibitor"/>
    <property type="match status" value="1"/>
</dbReference>
<keyword evidence="5" id="KW-1185">Reference proteome</keyword>
<reference evidence="4" key="1">
    <citation type="submission" date="2022-07" db="EMBL/GenBank/DDBJ databases">
        <title>Phylogenomic reconstructions and comparative analyses of Kickxellomycotina fungi.</title>
        <authorList>
            <person name="Reynolds N.K."/>
            <person name="Stajich J.E."/>
            <person name="Barry K."/>
            <person name="Grigoriev I.V."/>
            <person name="Crous P."/>
            <person name="Smith M.E."/>
        </authorList>
    </citation>
    <scope>NUCLEOTIDE SEQUENCE</scope>
    <source>
        <strain evidence="4">RSA 567</strain>
    </source>
</reference>
<keyword evidence="2" id="KW-0963">Cytoplasm</keyword>
<gene>
    <name evidence="4" type="ORF">H4R34_006445</name>
</gene>
<comment type="caution">
    <text evidence="4">The sequence shown here is derived from an EMBL/GenBank/DDBJ whole genome shotgun (WGS) entry which is preliminary data.</text>
</comment>
<evidence type="ECO:0000259" key="3">
    <source>
        <dbReference type="PROSITE" id="PS50245"/>
    </source>
</evidence>
<dbReference type="PANTHER" id="PTHR18916">
    <property type="entry name" value="DYNACTIN 1-RELATED MICROTUBULE-BINDING"/>
    <property type="match status" value="1"/>
</dbReference>
<organism evidence="4 5">
    <name type="scientific">Dimargaris verticillata</name>
    <dbReference type="NCBI Taxonomy" id="2761393"/>
    <lineage>
        <taxon>Eukaryota</taxon>
        <taxon>Fungi</taxon>
        <taxon>Fungi incertae sedis</taxon>
        <taxon>Zoopagomycota</taxon>
        <taxon>Kickxellomycotina</taxon>
        <taxon>Dimargaritomycetes</taxon>
        <taxon>Dimargaritales</taxon>
        <taxon>Dimargaritaceae</taxon>
        <taxon>Dimargaris</taxon>
    </lineage>
</organism>